<protein>
    <submittedName>
        <fullName evidence="2">Uncharacterized protein</fullName>
    </submittedName>
</protein>
<evidence type="ECO:0000256" key="1">
    <source>
        <dbReference type="SAM" id="Phobius"/>
    </source>
</evidence>
<keyword evidence="1" id="KW-1133">Transmembrane helix</keyword>
<accession>A0AAN8XAA0</accession>
<keyword evidence="1" id="KW-0472">Membrane</keyword>
<evidence type="ECO:0000313" key="2">
    <source>
        <dbReference type="EMBL" id="KAK7079487.1"/>
    </source>
</evidence>
<feature type="transmembrane region" description="Helical" evidence="1">
    <location>
        <begin position="175"/>
        <end position="204"/>
    </location>
</feature>
<comment type="caution">
    <text evidence="2">The sequence shown here is derived from an EMBL/GenBank/DDBJ whole genome shotgun (WGS) entry which is preliminary data.</text>
</comment>
<sequence length="272" mass="32226">MTEDFGVKDGENGEITKGKIIILRRQSEHHMPSSSPSRILYRSPFPNSTSHLRERQLYRGCRIRDALDRLKRGQRCQLPYGLSYEEFVKLAYRESSTEKTLFRIPPSSLSTSGNDQSKINPKAVCISIWSEFYFGTSVLDEHVKYTAVQRVWYERFMEILYRGLQQWCSETILTWILYTVFFFAYFYSLLVYNMFLELIFLILLKRHLRIHERAYEHNLNIIFTGSVFQGPAYSCVRTWCCHCTQLDHSKIVLKLMKKMKKDILERRVNPNS</sequence>
<dbReference type="AlphaFoldDB" id="A0AAN8XAA0"/>
<dbReference type="Proteomes" id="UP001381693">
    <property type="component" value="Unassembled WGS sequence"/>
</dbReference>
<keyword evidence="1" id="KW-0812">Transmembrane</keyword>
<dbReference type="EMBL" id="JAXCGZ010006868">
    <property type="protein sequence ID" value="KAK7079487.1"/>
    <property type="molecule type" value="Genomic_DNA"/>
</dbReference>
<proteinExistence type="predicted"/>
<evidence type="ECO:0000313" key="3">
    <source>
        <dbReference type="Proteomes" id="UP001381693"/>
    </source>
</evidence>
<organism evidence="2 3">
    <name type="scientific">Halocaridina rubra</name>
    <name type="common">Hawaiian red shrimp</name>
    <dbReference type="NCBI Taxonomy" id="373956"/>
    <lineage>
        <taxon>Eukaryota</taxon>
        <taxon>Metazoa</taxon>
        <taxon>Ecdysozoa</taxon>
        <taxon>Arthropoda</taxon>
        <taxon>Crustacea</taxon>
        <taxon>Multicrustacea</taxon>
        <taxon>Malacostraca</taxon>
        <taxon>Eumalacostraca</taxon>
        <taxon>Eucarida</taxon>
        <taxon>Decapoda</taxon>
        <taxon>Pleocyemata</taxon>
        <taxon>Caridea</taxon>
        <taxon>Atyoidea</taxon>
        <taxon>Atyidae</taxon>
        <taxon>Halocaridina</taxon>
    </lineage>
</organism>
<reference evidence="2 3" key="1">
    <citation type="submission" date="2023-11" db="EMBL/GenBank/DDBJ databases">
        <title>Halocaridina rubra genome assembly.</title>
        <authorList>
            <person name="Smith C."/>
        </authorList>
    </citation>
    <scope>NUCLEOTIDE SEQUENCE [LARGE SCALE GENOMIC DNA]</scope>
    <source>
        <strain evidence="2">EP-1</strain>
        <tissue evidence="2">Whole</tissue>
    </source>
</reference>
<keyword evidence="3" id="KW-1185">Reference proteome</keyword>
<name>A0AAN8XAA0_HALRR</name>
<gene>
    <name evidence="2" type="ORF">SK128_017495</name>
</gene>